<reference evidence="1" key="1">
    <citation type="submission" date="2022-10" db="EMBL/GenBank/DDBJ databases">
        <title>Complete Genome of Trichothecium roseum strain YXFP-22015, a Plant Pathogen Isolated from Citrus.</title>
        <authorList>
            <person name="Wang Y."/>
            <person name="Zhu L."/>
        </authorList>
    </citation>
    <scope>NUCLEOTIDE SEQUENCE</scope>
    <source>
        <strain evidence="1">YXFP-22015</strain>
    </source>
</reference>
<proteinExistence type="predicted"/>
<sequence>MVMTTDEQDHRDGSFDETTTTTTTASSSHLDDSRPSEKRRKPPHVRSRASRACDTCKGRKTRCSGKYPCAHCSRLGLNCRYTASYRRGRLPSIEMETGEHELHPGPASPETPRRRPSIYTGGAQSAQSARGGGDRGNSIGSNMGAMPMPSPVSIAAAAAATTTAGTGTGSSSSNNNKTLVPPDNNGHGVSATQSSRNSPEPAQTDRQGHYVGPSSGASFLLRVQRKLKQHPSAFSSDTSIFTFGDLPLPEADPRALILPPRAEAEGLVVRYFDFAAATHRFVHRPTIEVWLRELYETNGAMRDQTTANSRAALLFMVFATASSYPSSGSGKVDPSMSARFFTAAENQLAGEKGGIRLTSVQARLMQCFFLLSHSRINHCWSLFGTTAHLMLALGIHRRSRVDSMRNPDSVDIECRKRTFWCAYNMDTYLSAALGRPKTFHDDDIDQELPLCVNDNQLGHGLMPPVASASRQSIVSGMVAHIKLSRIVAHVLRDLYSIRPPSTANQFKLAAKYAKEIDDWRADISSLIDTEGVDPSFFQPIFLRQQNVLNFACWHAQILVHRPFLLNNFANLANLGSTRHRRTQGDATDDHVQRCVEAAMSIVKRVDKLSSNGQLYNTFWFTHYFAFCAVVMLYVYAIQQRHSPIETYLPAFQAATKCQAQTTSIAIPGSLAHRYGVVLQELRLELLRQNSQLLTLATGNHERDQGSSLLLEGDEMVLGPFNEAEMLPLPGPDMPVAHGPGHANNSLMLGDENLGFAQESPGSSVMQMAGWDQFESLVSGGLGRLDSFLGETENMEDWNIAMTDGLGG</sequence>
<name>A0ACC0V059_9HYPO</name>
<organism evidence="1 2">
    <name type="scientific">Trichothecium roseum</name>
    <dbReference type="NCBI Taxonomy" id="47278"/>
    <lineage>
        <taxon>Eukaryota</taxon>
        <taxon>Fungi</taxon>
        <taxon>Dikarya</taxon>
        <taxon>Ascomycota</taxon>
        <taxon>Pezizomycotina</taxon>
        <taxon>Sordariomycetes</taxon>
        <taxon>Hypocreomycetidae</taxon>
        <taxon>Hypocreales</taxon>
        <taxon>Hypocreales incertae sedis</taxon>
        <taxon>Trichothecium</taxon>
    </lineage>
</organism>
<comment type="caution">
    <text evidence="1">The sequence shown here is derived from an EMBL/GenBank/DDBJ whole genome shotgun (WGS) entry which is preliminary data.</text>
</comment>
<evidence type="ECO:0000313" key="1">
    <source>
        <dbReference type="EMBL" id="KAI9899132.1"/>
    </source>
</evidence>
<protein>
    <submittedName>
        <fullName evidence="1">Uncharacterized protein</fullName>
    </submittedName>
</protein>
<evidence type="ECO:0000313" key="2">
    <source>
        <dbReference type="Proteomes" id="UP001163324"/>
    </source>
</evidence>
<dbReference type="Proteomes" id="UP001163324">
    <property type="component" value="Chromosome 5"/>
</dbReference>
<keyword evidence="2" id="KW-1185">Reference proteome</keyword>
<gene>
    <name evidence="1" type="ORF">N3K66_005593</name>
</gene>
<dbReference type="EMBL" id="CM047944">
    <property type="protein sequence ID" value="KAI9899132.1"/>
    <property type="molecule type" value="Genomic_DNA"/>
</dbReference>
<accession>A0ACC0V059</accession>